<proteinExistence type="inferred from homology"/>
<feature type="transmembrane region" description="Helical" evidence="6">
    <location>
        <begin position="167"/>
        <end position="192"/>
    </location>
</feature>
<dbReference type="Proteomes" id="UP000019487">
    <property type="component" value="Unassembled WGS sequence"/>
</dbReference>
<feature type="transmembrane region" description="Helical" evidence="6">
    <location>
        <begin position="133"/>
        <end position="155"/>
    </location>
</feature>
<feature type="transmembrane region" description="Helical" evidence="6">
    <location>
        <begin position="92"/>
        <end position="113"/>
    </location>
</feature>
<evidence type="ECO:0000256" key="6">
    <source>
        <dbReference type="SAM" id="Phobius"/>
    </source>
</evidence>
<dbReference type="AlphaFoldDB" id="W9CQ84"/>
<dbReference type="InterPro" id="IPR052337">
    <property type="entry name" value="SAT4-like"/>
</dbReference>
<keyword evidence="9" id="KW-1185">Reference proteome</keyword>
<evidence type="ECO:0000256" key="2">
    <source>
        <dbReference type="ARBA" id="ARBA00022692"/>
    </source>
</evidence>
<dbReference type="OrthoDB" id="5401779at2759"/>
<reference evidence="8 9" key="1">
    <citation type="journal article" date="2014" name="Genome Announc.">
        <title>Draft genome sequence of Sclerotinia borealis, a psychrophilic plant pathogenic fungus.</title>
        <authorList>
            <person name="Mardanov A.V."/>
            <person name="Beletsky A.V."/>
            <person name="Kadnikov V.V."/>
            <person name="Ignatov A.N."/>
            <person name="Ravin N.V."/>
        </authorList>
    </citation>
    <scope>NUCLEOTIDE SEQUENCE [LARGE SCALE GENOMIC DNA]</scope>
    <source>
        <strain evidence="9">F-4157</strain>
    </source>
</reference>
<keyword evidence="4 6" id="KW-0472">Membrane</keyword>
<protein>
    <submittedName>
        <fullName evidence="8">Integral membrane protein</fullName>
    </submittedName>
</protein>
<comment type="similarity">
    <text evidence="5">Belongs to the SAT4 family.</text>
</comment>
<keyword evidence="3 6" id="KW-1133">Transmembrane helix</keyword>
<comment type="subcellular location">
    <subcellularLocation>
        <location evidence="1">Membrane</location>
        <topology evidence="1">Multi-pass membrane protein</topology>
    </subcellularLocation>
</comment>
<feature type="domain" description="Rhodopsin" evidence="7">
    <location>
        <begin position="32"/>
        <end position="234"/>
    </location>
</feature>
<keyword evidence="2 6" id="KW-0812">Transmembrane</keyword>
<dbReference type="PANTHER" id="PTHR33048">
    <property type="entry name" value="PTH11-LIKE INTEGRAL MEMBRANE PROTEIN (AFU_ORTHOLOGUE AFUA_5G11245)"/>
    <property type="match status" value="1"/>
</dbReference>
<evidence type="ECO:0000256" key="4">
    <source>
        <dbReference type="ARBA" id="ARBA00023136"/>
    </source>
</evidence>
<dbReference type="EMBL" id="AYSA01000057">
    <property type="protein sequence ID" value="ESZ98001.1"/>
    <property type="molecule type" value="Genomic_DNA"/>
</dbReference>
<dbReference type="HOGENOM" id="CLU_733961_0_0_1"/>
<evidence type="ECO:0000313" key="8">
    <source>
        <dbReference type="EMBL" id="ESZ98001.1"/>
    </source>
</evidence>
<dbReference type="STRING" id="1432307.W9CQ84"/>
<feature type="transmembrane region" description="Helical" evidence="6">
    <location>
        <begin position="48"/>
        <end position="72"/>
    </location>
</feature>
<dbReference type="InterPro" id="IPR049326">
    <property type="entry name" value="Rhodopsin_dom_fungi"/>
</dbReference>
<feature type="transmembrane region" description="Helical" evidence="6">
    <location>
        <begin position="14"/>
        <end position="36"/>
    </location>
</feature>
<sequence length="377" mass="41047">MQANALSELSNSSLAWLATTIPLLFIAVIAVTSRVASQHGNLKKVDAGFLIALGFVIAQEIVGCVGILIWGLDNNAAILSPEKAQNTTMCLYISQIFYQTTIATNKISLLFFYLDILSTPSLRSIYHIASKSVFLSIIAFDTATIFQCTPIPYIWNRTSANGYCVNISALSITHAATNTFFYLLLFSLSLPIIHPLQLSTSQRYALACAYLLGCLVLTTSILNLTALIPPAPQKAPNTQILLTYSLESLLGLLLLSLLTIHTQITHLFTTLSNLLSSLPSLPPLPHLTNSIPIPLTTPQPPVALTRFPPTSAWKTLKSHSSFISRSSKYSSQYSHSQNSHNSHHSNLTSGVARAGVDVDDEMMVYVTVLGEPMENIL</sequence>
<gene>
    <name evidence="8" type="ORF">SBOR_1614</name>
</gene>
<dbReference type="Pfam" id="PF20684">
    <property type="entry name" value="Fung_rhodopsin"/>
    <property type="match status" value="1"/>
</dbReference>
<feature type="transmembrane region" description="Helical" evidence="6">
    <location>
        <begin position="240"/>
        <end position="260"/>
    </location>
</feature>
<name>W9CQ84_SCLBF</name>
<organism evidence="8 9">
    <name type="scientific">Sclerotinia borealis (strain F-4128)</name>
    <dbReference type="NCBI Taxonomy" id="1432307"/>
    <lineage>
        <taxon>Eukaryota</taxon>
        <taxon>Fungi</taxon>
        <taxon>Dikarya</taxon>
        <taxon>Ascomycota</taxon>
        <taxon>Pezizomycotina</taxon>
        <taxon>Leotiomycetes</taxon>
        <taxon>Helotiales</taxon>
        <taxon>Sclerotiniaceae</taxon>
        <taxon>Sclerotinia</taxon>
    </lineage>
</organism>
<dbReference type="PANTHER" id="PTHR33048:SF47">
    <property type="entry name" value="INTEGRAL MEMBRANE PROTEIN-RELATED"/>
    <property type="match status" value="1"/>
</dbReference>
<dbReference type="GO" id="GO:0016020">
    <property type="term" value="C:membrane"/>
    <property type="evidence" value="ECO:0007669"/>
    <property type="project" value="UniProtKB-SubCell"/>
</dbReference>
<evidence type="ECO:0000256" key="3">
    <source>
        <dbReference type="ARBA" id="ARBA00022989"/>
    </source>
</evidence>
<evidence type="ECO:0000259" key="7">
    <source>
        <dbReference type="Pfam" id="PF20684"/>
    </source>
</evidence>
<evidence type="ECO:0000313" key="9">
    <source>
        <dbReference type="Proteomes" id="UP000019487"/>
    </source>
</evidence>
<evidence type="ECO:0000256" key="5">
    <source>
        <dbReference type="ARBA" id="ARBA00038359"/>
    </source>
</evidence>
<comment type="caution">
    <text evidence="8">The sequence shown here is derived from an EMBL/GenBank/DDBJ whole genome shotgun (WGS) entry which is preliminary data.</text>
</comment>
<evidence type="ECO:0000256" key="1">
    <source>
        <dbReference type="ARBA" id="ARBA00004141"/>
    </source>
</evidence>
<accession>W9CQ84</accession>
<feature type="transmembrane region" description="Helical" evidence="6">
    <location>
        <begin position="204"/>
        <end position="228"/>
    </location>
</feature>